<dbReference type="GO" id="GO:0051959">
    <property type="term" value="F:dynein light intermediate chain binding"/>
    <property type="evidence" value="ECO:0007669"/>
    <property type="project" value="InterPro"/>
</dbReference>
<dbReference type="InterPro" id="IPR026983">
    <property type="entry name" value="DHC"/>
</dbReference>
<reference evidence="2" key="2">
    <citation type="journal article" date="2016" name="Sci. Rep.">
        <title>Dictyocaulus viviparus genome, variome and transcriptome elucidate lungworm biology and support future intervention.</title>
        <authorList>
            <person name="McNulty S.N."/>
            <person name="Strube C."/>
            <person name="Rosa B.A."/>
            <person name="Martin J.C."/>
            <person name="Tyagi R."/>
            <person name="Choi Y.J."/>
            <person name="Wang Q."/>
            <person name="Hallsworth Pepin K."/>
            <person name="Zhang X."/>
            <person name="Ozersky P."/>
            <person name="Wilson R.K."/>
            <person name="Sternberg P.W."/>
            <person name="Gasser R.B."/>
            <person name="Mitreva M."/>
        </authorList>
    </citation>
    <scope>NUCLEOTIDE SEQUENCE [LARGE SCALE GENOMIC DNA]</scope>
    <source>
        <strain evidence="2">HannoverDv2000</strain>
    </source>
</reference>
<dbReference type="PANTHER" id="PTHR45703">
    <property type="entry name" value="DYNEIN HEAVY CHAIN"/>
    <property type="match status" value="1"/>
</dbReference>
<keyword evidence="2" id="KW-1185">Reference proteome</keyword>
<gene>
    <name evidence="1" type="ORF">DICVIV_07082</name>
</gene>
<protein>
    <recommendedName>
        <fullName evidence="3">Dynein heavy chain tail domain-containing protein</fullName>
    </recommendedName>
</protein>
<dbReference type="GO" id="GO:0007018">
    <property type="term" value="P:microtubule-based movement"/>
    <property type="evidence" value="ECO:0007669"/>
    <property type="project" value="InterPro"/>
</dbReference>
<dbReference type="GO" id="GO:0045505">
    <property type="term" value="F:dynein intermediate chain binding"/>
    <property type="evidence" value="ECO:0007669"/>
    <property type="project" value="InterPro"/>
</dbReference>
<dbReference type="GO" id="GO:0030286">
    <property type="term" value="C:dynein complex"/>
    <property type="evidence" value="ECO:0007669"/>
    <property type="project" value="InterPro"/>
</dbReference>
<dbReference type="STRING" id="29172.A0A0D8XQR5"/>
<evidence type="ECO:0008006" key="3">
    <source>
        <dbReference type="Google" id="ProtNLM"/>
    </source>
</evidence>
<dbReference type="OrthoDB" id="5593012at2759"/>
<organism evidence="1 2">
    <name type="scientific">Dictyocaulus viviparus</name>
    <name type="common">Bovine lungworm</name>
    <dbReference type="NCBI Taxonomy" id="29172"/>
    <lineage>
        <taxon>Eukaryota</taxon>
        <taxon>Metazoa</taxon>
        <taxon>Ecdysozoa</taxon>
        <taxon>Nematoda</taxon>
        <taxon>Chromadorea</taxon>
        <taxon>Rhabditida</taxon>
        <taxon>Rhabditina</taxon>
        <taxon>Rhabditomorpha</taxon>
        <taxon>Strongyloidea</taxon>
        <taxon>Metastrongylidae</taxon>
        <taxon>Dictyocaulus</taxon>
    </lineage>
</organism>
<reference evidence="1 2" key="1">
    <citation type="submission" date="2013-11" db="EMBL/GenBank/DDBJ databases">
        <title>Draft genome of the bovine lungworm Dictyocaulus viviparus.</title>
        <authorList>
            <person name="Mitreva M."/>
        </authorList>
    </citation>
    <scope>NUCLEOTIDE SEQUENCE [LARGE SCALE GENOMIC DNA]</scope>
    <source>
        <strain evidence="1 2">HannoverDv2000</strain>
    </source>
</reference>
<evidence type="ECO:0000313" key="2">
    <source>
        <dbReference type="Proteomes" id="UP000053766"/>
    </source>
</evidence>
<proteinExistence type="predicted"/>
<name>A0A0D8XQR5_DICVI</name>
<dbReference type="PANTHER" id="PTHR45703:SF22">
    <property type="entry name" value="DYNEIN CYTOPLASMIC 2 HEAVY CHAIN 1"/>
    <property type="match status" value="1"/>
</dbReference>
<dbReference type="AlphaFoldDB" id="A0A0D8XQR5"/>
<accession>A0A0D8XQR5</accession>
<evidence type="ECO:0000313" key="1">
    <source>
        <dbReference type="EMBL" id="KJH46845.1"/>
    </source>
</evidence>
<dbReference type="EMBL" id="KN716332">
    <property type="protein sequence ID" value="KJH46845.1"/>
    <property type="molecule type" value="Genomic_DNA"/>
</dbReference>
<dbReference type="Proteomes" id="UP000053766">
    <property type="component" value="Unassembled WGS sequence"/>
</dbReference>
<sequence length="386" mass="44871">MLDEAIAFERLVIPRKNEESAISRVTWENPKQLEDFIAKLQEACEKLSNHNRFSLISLQTERLRNAHQEIVYLVIELINLDLIKEVNKWKDILVKIRSKISEEELLHGASKANLRPWQIHWNWQLYKLRPPIEEIRSKYYKEMRKLLSIPLKFKGVLEGEQESKFFSRMLSTNADRFPRVFVKAEQLMQAVERVDEQFADWLILAQVDLEPLIEENLKTAADWEVQLKSLKAKGREAAKLPDGINVIVLSEIRLDCIVVNTIGAKTAIDELLQRLFDTLIYTLRLSISTKLQTIQQFLTEAIDVLSSRPQSIDKVAEANARHTEYGRTNKELKISWAILNEQHTLLRSVAGSGVEQMTSLTNQWEKFETMLDSHQMMIKEQVLIVL</sequence>